<comment type="similarity">
    <text evidence="1">Belongs to the DNA/RNA non-specific endonuclease family.</text>
</comment>
<dbReference type="PANTHER" id="PTHR13966:SF17">
    <property type="entry name" value="ENDONUCLEASE-RELATED"/>
    <property type="match status" value="1"/>
</dbReference>
<dbReference type="GO" id="GO:0005743">
    <property type="term" value="C:mitochondrial inner membrane"/>
    <property type="evidence" value="ECO:0007669"/>
    <property type="project" value="TreeGrafter"/>
</dbReference>
<feature type="binding site" evidence="5">
    <location>
        <position position="178"/>
    </location>
    <ligand>
        <name>Mg(2+)</name>
        <dbReference type="ChEBI" id="CHEBI:18420"/>
        <note>catalytic</note>
    </ligand>
</feature>
<evidence type="ECO:0000256" key="5">
    <source>
        <dbReference type="PIRSR" id="PIRSR640255-2"/>
    </source>
</evidence>
<dbReference type="GO" id="GO:0004521">
    <property type="term" value="F:RNA endonuclease activity"/>
    <property type="evidence" value="ECO:0007669"/>
    <property type="project" value="TreeGrafter"/>
</dbReference>
<keyword evidence="3" id="KW-0255">Endonuclease</keyword>
<dbReference type="InterPro" id="IPR040255">
    <property type="entry name" value="Non-specific_endonuclease"/>
</dbReference>
<dbReference type="GO" id="GO:0006309">
    <property type="term" value="P:apoptotic DNA fragmentation"/>
    <property type="evidence" value="ECO:0007669"/>
    <property type="project" value="TreeGrafter"/>
</dbReference>
<evidence type="ECO:0000313" key="7">
    <source>
        <dbReference type="EnsemblMetazoa" id="AQUA010435-PA"/>
    </source>
</evidence>
<evidence type="ECO:0000313" key="8">
    <source>
        <dbReference type="Proteomes" id="UP000076407"/>
    </source>
</evidence>
<evidence type="ECO:0000256" key="1">
    <source>
        <dbReference type="ARBA" id="ARBA00010052"/>
    </source>
</evidence>
<feature type="active site" description="Proton acceptor" evidence="4">
    <location>
        <position position="148"/>
    </location>
</feature>
<evidence type="ECO:0000256" key="2">
    <source>
        <dbReference type="ARBA" id="ARBA00022722"/>
    </source>
</evidence>
<dbReference type="InterPro" id="IPR001604">
    <property type="entry name" value="Endo_G_ENPP1-like_dom"/>
</dbReference>
<proteinExistence type="inferred from homology"/>
<keyword evidence="5" id="KW-0479">Metal-binding</keyword>
<dbReference type="VEuPathDB" id="VectorBase:AQUA010435"/>
<dbReference type="SUPFAM" id="SSF54060">
    <property type="entry name" value="His-Me finger endonucleases"/>
    <property type="match status" value="1"/>
</dbReference>
<sequence>RTYSNIISDEIFSECKIHIQSQLNQKEPLFLRSDELWAPDGPSLQWLASKATMIACPAGNETAYIRCVSGTNFTLGASNVNIANIACDSHTTGTHRNWATSCGSGGTLLSLGFDVPSLAFLKRFTDLLGSAAQAQRFISSGSNLERGHMVPFADGIFRPWRLVTNFYVNVAPQWVATNRGNWKAVEAAARQVAGRLEEDVLVFTGVYDILTLPHVNGHQVPITLDAKGIEIPKWLWKIVKSMRRNAAIALVTNNDPFRRSMPAGEMLCQDICAQYGWSNAKYDKFASGFTYCCTVKDLRRFIPTISSEADAANVLHF</sequence>
<reference evidence="7" key="1">
    <citation type="submission" date="2020-05" db="UniProtKB">
        <authorList>
            <consortium name="EnsemblMetazoa"/>
        </authorList>
    </citation>
    <scope>IDENTIFICATION</scope>
    <source>
        <strain evidence="7">SANGQUA</strain>
    </source>
</reference>
<accession>A0A182XKP6</accession>
<dbReference type="GO" id="GO:0000014">
    <property type="term" value="F:single-stranded DNA endodeoxyribonuclease activity"/>
    <property type="evidence" value="ECO:0007669"/>
    <property type="project" value="TreeGrafter"/>
</dbReference>
<dbReference type="InterPro" id="IPR044925">
    <property type="entry name" value="His-Me_finger_sf"/>
</dbReference>
<dbReference type="EnsemblMetazoa" id="AQUA010435-RA">
    <property type="protein sequence ID" value="AQUA010435-PA"/>
    <property type="gene ID" value="AQUA010435"/>
</dbReference>
<dbReference type="PANTHER" id="PTHR13966">
    <property type="entry name" value="ENDONUCLEASE RELATED"/>
    <property type="match status" value="1"/>
</dbReference>
<dbReference type="AlphaFoldDB" id="A0A182XKP6"/>
<dbReference type="STRING" id="34691.A0A182XKP6"/>
<keyword evidence="8" id="KW-1185">Reference proteome</keyword>
<dbReference type="Pfam" id="PF01223">
    <property type="entry name" value="Endonuclease_NS"/>
    <property type="match status" value="1"/>
</dbReference>
<dbReference type="GO" id="GO:0046872">
    <property type="term" value="F:metal ion binding"/>
    <property type="evidence" value="ECO:0007669"/>
    <property type="project" value="UniProtKB-KW"/>
</dbReference>
<evidence type="ECO:0000259" key="6">
    <source>
        <dbReference type="SMART" id="SM00892"/>
    </source>
</evidence>
<name>A0A182XKP6_ANOQN</name>
<dbReference type="SMART" id="SM00892">
    <property type="entry name" value="Endonuclease_NS"/>
    <property type="match status" value="1"/>
</dbReference>
<organism evidence="7 8">
    <name type="scientific">Anopheles quadriannulatus</name>
    <name type="common">Mosquito</name>
    <dbReference type="NCBI Taxonomy" id="34691"/>
    <lineage>
        <taxon>Eukaryota</taxon>
        <taxon>Metazoa</taxon>
        <taxon>Ecdysozoa</taxon>
        <taxon>Arthropoda</taxon>
        <taxon>Hexapoda</taxon>
        <taxon>Insecta</taxon>
        <taxon>Pterygota</taxon>
        <taxon>Neoptera</taxon>
        <taxon>Endopterygota</taxon>
        <taxon>Diptera</taxon>
        <taxon>Nematocera</taxon>
        <taxon>Culicoidea</taxon>
        <taxon>Culicidae</taxon>
        <taxon>Anophelinae</taxon>
        <taxon>Anopheles</taxon>
    </lineage>
</organism>
<keyword evidence="2" id="KW-0540">Nuclease</keyword>
<dbReference type="Gene3D" id="3.40.570.10">
    <property type="entry name" value="Extracellular Endonuclease, subunit A"/>
    <property type="match status" value="1"/>
</dbReference>
<dbReference type="GO" id="GO:0003676">
    <property type="term" value="F:nucleic acid binding"/>
    <property type="evidence" value="ECO:0007669"/>
    <property type="project" value="InterPro"/>
</dbReference>
<feature type="domain" description="DNA/RNA non-specific endonuclease/pyrophosphatase/phosphodiesterase" evidence="6">
    <location>
        <begin position="69"/>
        <end position="298"/>
    </location>
</feature>
<keyword evidence="3" id="KW-0378">Hydrolase</keyword>
<evidence type="ECO:0000256" key="4">
    <source>
        <dbReference type="PIRSR" id="PIRSR640255-1"/>
    </source>
</evidence>
<evidence type="ECO:0000256" key="3">
    <source>
        <dbReference type="ARBA" id="ARBA00022759"/>
    </source>
</evidence>
<dbReference type="Proteomes" id="UP000076407">
    <property type="component" value="Unassembled WGS sequence"/>
</dbReference>
<dbReference type="GO" id="GO:0005634">
    <property type="term" value="C:nucleus"/>
    <property type="evidence" value="ECO:0007669"/>
    <property type="project" value="TreeGrafter"/>
</dbReference>
<protein>
    <recommendedName>
        <fullName evidence="6">DNA/RNA non-specific endonuclease/pyrophosphatase/phosphodiesterase domain-containing protein</fullName>
    </recommendedName>
</protein>
<dbReference type="InterPro" id="IPR044929">
    <property type="entry name" value="DNA/RNA_non-sp_Endonuclease_sf"/>
</dbReference>